<keyword evidence="2" id="KW-1185">Reference proteome</keyword>
<name>A0ABU7DVU0_9TELE</name>
<proteinExistence type="predicted"/>
<comment type="caution">
    <text evidence="1">The sequence shown here is derived from an EMBL/GenBank/DDBJ whole genome shotgun (WGS) entry which is preliminary data.</text>
</comment>
<gene>
    <name evidence="1" type="ORF">CHARACLAT_025499</name>
</gene>
<evidence type="ECO:0000313" key="1">
    <source>
        <dbReference type="EMBL" id="MED6278590.1"/>
    </source>
</evidence>
<dbReference type="Proteomes" id="UP001352852">
    <property type="component" value="Unassembled WGS sequence"/>
</dbReference>
<dbReference type="EMBL" id="JAHUTJ010035740">
    <property type="protein sequence ID" value="MED6278590.1"/>
    <property type="molecule type" value="Genomic_DNA"/>
</dbReference>
<evidence type="ECO:0000313" key="2">
    <source>
        <dbReference type="Proteomes" id="UP001352852"/>
    </source>
</evidence>
<accession>A0ABU7DVU0</accession>
<protein>
    <submittedName>
        <fullName evidence="1">Uncharacterized protein</fullName>
    </submittedName>
</protein>
<sequence>MSFSRGPGRYLRTVSRMLSSSSSSSPQPLGIAFFGRVSDPSQACSMAAFSSASFSSFFFKPYWKSEKQAVGRGKQRILTAGECSARSFSKNVSELFIKMLNRSYCKSNTTCW</sequence>
<reference evidence="1 2" key="1">
    <citation type="submission" date="2021-06" db="EMBL/GenBank/DDBJ databases">
        <authorList>
            <person name="Palmer J.M."/>
        </authorList>
    </citation>
    <scope>NUCLEOTIDE SEQUENCE [LARGE SCALE GENOMIC DNA]</scope>
    <source>
        <strain evidence="1 2">CL_MEX2019</strain>
        <tissue evidence="1">Muscle</tissue>
    </source>
</reference>
<organism evidence="1 2">
    <name type="scientific">Characodon lateralis</name>
    <dbReference type="NCBI Taxonomy" id="208331"/>
    <lineage>
        <taxon>Eukaryota</taxon>
        <taxon>Metazoa</taxon>
        <taxon>Chordata</taxon>
        <taxon>Craniata</taxon>
        <taxon>Vertebrata</taxon>
        <taxon>Euteleostomi</taxon>
        <taxon>Actinopterygii</taxon>
        <taxon>Neopterygii</taxon>
        <taxon>Teleostei</taxon>
        <taxon>Neoteleostei</taxon>
        <taxon>Acanthomorphata</taxon>
        <taxon>Ovalentaria</taxon>
        <taxon>Atherinomorphae</taxon>
        <taxon>Cyprinodontiformes</taxon>
        <taxon>Goodeidae</taxon>
        <taxon>Characodon</taxon>
    </lineage>
</organism>